<evidence type="ECO:0000313" key="1">
    <source>
        <dbReference type="EMBL" id="QMV13857.1"/>
    </source>
</evidence>
<evidence type="ECO:0000313" key="2">
    <source>
        <dbReference type="Proteomes" id="UP000515264"/>
    </source>
</evidence>
<accession>A0ABX6QXW3</accession>
<proteinExistence type="predicted"/>
<reference evidence="1 2" key="1">
    <citation type="journal article" date="2020" name="J. Nat. Prod.">
        <title>Genomics-Metabolomics Profiling Disclosed Marine Vibrio spartinae 3.6 as a Producer of a New Branched Side Chain Prodigiosin.</title>
        <authorList>
            <person name="Vitale G.A."/>
            <person name="Sciarretta M."/>
            <person name="Palma Esposito F."/>
            <person name="January G.G."/>
            <person name="Giaccio M."/>
            <person name="Bunk B."/>
            <person name="Sproer C."/>
            <person name="Bajerski F."/>
            <person name="Power D."/>
            <person name="Festa C."/>
            <person name="Monti M.C."/>
            <person name="D'Auria M.V."/>
            <person name="de Pascale D."/>
        </authorList>
    </citation>
    <scope>NUCLEOTIDE SEQUENCE [LARGE SCALE GENOMIC DNA]</scope>
    <source>
        <strain evidence="1 2">3.6</strain>
    </source>
</reference>
<sequence length="88" mass="10158">MRLPSVPTTKTSAEGDSWEGRQIKEDKRGYINQRLPNILSRLSLPQQECLKLCTELEKSPRLWVGSTERLNLAKQQLKKQRMPGIHIC</sequence>
<protein>
    <submittedName>
        <fullName evidence="1">Uncharacterized protein</fullName>
    </submittedName>
</protein>
<gene>
    <name evidence="1" type="ORF">Vspart_01102</name>
</gene>
<dbReference type="Proteomes" id="UP000515264">
    <property type="component" value="Chromosome 1"/>
</dbReference>
<keyword evidence="2" id="KW-1185">Reference proteome</keyword>
<dbReference type="EMBL" id="CP046268">
    <property type="protein sequence ID" value="QMV13857.1"/>
    <property type="molecule type" value="Genomic_DNA"/>
</dbReference>
<organism evidence="1 2">
    <name type="scientific">Vibrio spartinae</name>
    <dbReference type="NCBI Taxonomy" id="1918945"/>
    <lineage>
        <taxon>Bacteria</taxon>
        <taxon>Pseudomonadati</taxon>
        <taxon>Pseudomonadota</taxon>
        <taxon>Gammaproteobacteria</taxon>
        <taxon>Vibrionales</taxon>
        <taxon>Vibrionaceae</taxon>
        <taxon>Vibrio</taxon>
    </lineage>
</organism>
<dbReference type="RefSeq" id="WP_182288352.1">
    <property type="nucleotide sequence ID" value="NZ_CP046268.1"/>
</dbReference>
<name>A0ABX6QXW3_9VIBR</name>